<organism evidence="1">
    <name type="scientific">Sulfurovum sp. enrichment culture clone C5</name>
    <dbReference type="NCBI Taxonomy" id="497650"/>
    <lineage>
        <taxon>Bacteria</taxon>
        <taxon>Pseudomonadati</taxon>
        <taxon>Campylobacterota</taxon>
        <taxon>Epsilonproteobacteria</taxon>
        <taxon>Campylobacterales</taxon>
        <taxon>Sulfurovaceae</taxon>
        <taxon>Sulfurovum</taxon>
        <taxon>environmental samples</taxon>
    </lineage>
</organism>
<dbReference type="AlphaFoldDB" id="A0A0S4XMM4"/>
<gene>
    <name evidence="1" type="ORF">BN3087_380051</name>
</gene>
<name>A0A0S4XMM4_9BACT</name>
<proteinExistence type="predicted"/>
<accession>A0A0S4XMM4</accession>
<protein>
    <submittedName>
        <fullName evidence="1">Uncharacterized protein</fullName>
    </submittedName>
</protein>
<evidence type="ECO:0000313" key="1">
    <source>
        <dbReference type="EMBL" id="CUV65535.1"/>
    </source>
</evidence>
<sequence>MPDWLVAISWLSELFSSEQETINNIKKVKNKNFIYFIKYPID</sequence>
<reference evidence="1" key="1">
    <citation type="submission" date="2015-11" db="EMBL/GenBank/DDBJ databases">
        <authorList>
            <person name="Zhang Y."/>
            <person name="Guo Z."/>
        </authorList>
    </citation>
    <scope>NUCLEOTIDE SEQUENCE</scope>
    <source>
        <strain evidence="1">BN30871</strain>
    </source>
</reference>
<dbReference type="EMBL" id="FAXN01000038">
    <property type="protein sequence ID" value="CUV65535.1"/>
    <property type="molecule type" value="Genomic_DNA"/>
</dbReference>